<evidence type="ECO:0000256" key="1">
    <source>
        <dbReference type="SAM" id="MobiDB-lite"/>
    </source>
</evidence>
<feature type="compositionally biased region" description="Low complexity" evidence="1">
    <location>
        <begin position="70"/>
        <end position="81"/>
    </location>
</feature>
<dbReference type="AlphaFoldDB" id="A0A937CYS2"/>
<proteinExistence type="predicted"/>
<accession>A0A937CYS2</accession>
<feature type="region of interest" description="Disordered" evidence="1">
    <location>
        <begin position="1"/>
        <end position="58"/>
    </location>
</feature>
<gene>
    <name evidence="2" type="ORF">JKG68_25545</name>
</gene>
<dbReference type="EMBL" id="JAEQMY010000073">
    <property type="protein sequence ID" value="MBL0407293.1"/>
    <property type="molecule type" value="Genomic_DNA"/>
</dbReference>
<keyword evidence="3" id="KW-1185">Reference proteome</keyword>
<evidence type="ECO:0000313" key="3">
    <source>
        <dbReference type="Proteomes" id="UP000605848"/>
    </source>
</evidence>
<comment type="caution">
    <text evidence="2">The sequence shown here is derived from an EMBL/GenBank/DDBJ whole genome shotgun (WGS) entry which is preliminary data.</text>
</comment>
<reference evidence="2" key="1">
    <citation type="submission" date="2021-01" db="EMBL/GenBank/DDBJ databases">
        <title>Microvirga sp.</title>
        <authorList>
            <person name="Kim M.K."/>
        </authorList>
    </citation>
    <scope>NUCLEOTIDE SEQUENCE</scope>
    <source>
        <strain evidence="2">5420S-16</strain>
    </source>
</reference>
<sequence>MTTRRKQGEKKTENEGQASTPQLDRLEKLANAAATTNQAKQWRARQNGLQDPGEPSEVRNLNYDAEAKAQAEAAMQQMMAKSKGKRRSR</sequence>
<protein>
    <submittedName>
        <fullName evidence="2">Uncharacterized protein</fullName>
    </submittedName>
</protein>
<evidence type="ECO:0000313" key="2">
    <source>
        <dbReference type="EMBL" id="MBL0407293.1"/>
    </source>
</evidence>
<dbReference type="Proteomes" id="UP000605848">
    <property type="component" value="Unassembled WGS sequence"/>
</dbReference>
<dbReference type="RefSeq" id="WP_202064372.1">
    <property type="nucleotide sequence ID" value="NZ_JAEQMY010000073.1"/>
</dbReference>
<feature type="region of interest" description="Disordered" evidence="1">
    <location>
        <begin position="70"/>
        <end position="89"/>
    </location>
</feature>
<name>A0A937CYS2_9HYPH</name>
<organism evidence="2 3">
    <name type="scientific">Microvirga aerilata</name>
    <dbReference type="NCBI Taxonomy" id="670292"/>
    <lineage>
        <taxon>Bacteria</taxon>
        <taxon>Pseudomonadati</taxon>
        <taxon>Pseudomonadota</taxon>
        <taxon>Alphaproteobacteria</taxon>
        <taxon>Hyphomicrobiales</taxon>
        <taxon>Methylobacteriaceae</taxon>
        <taxon>Microvirga</taxon>
    </lineage>
</organism>
<feature type="compositionally biased region" description="Low complexity" evidence="1">
    <location>
        <begin position="29"/>
        <end position="41"/>
    </location>
</feature>